<dbReference type="CDD" id="cd07489">
    <property type="entry name" value="Peptidases_S8_5"/>
    <property type="match status" value="1"/>
</dbReference>
<dbReference type="PANTHER" id="PTHR43806:SF66">
    <property type="entry name" value="SERIN ENDOPEPTIDASE"/>
    <property type="match status" value="1"/>
</dbReference>
<dbReference type="InterPro" id="IPR000209">
    <property type="entry name" value="Peptidase_S8/S53_dom"/>
</dbReference>
<evidence type="ECO:0000259" key="14">
    <source>
        <dbReference type="Pfam" id="PF06280"/>
    </source>
</evidence>
<keyword evidence="16" id="KW-1185">Reference proteome</keyword>
<evidence type="ECO:0000256" key="1">
    <source>
        <dbReference type="ARBA" id="ARBA00011073"/>
    </source>
</evidence>
<dbReference type="OrthoDB" id="206201at2759"/>
<dbReference type="InterPro" id="IPR010435">
    <property type="entry name" value="C5a/SBT2-like_Fn3"/>
</dbReference>
<feature type="domain" description="Peptidase S8/S53" evidence="12">
    <location>
        <begin position="171"/>
        <end position="394"/>
    </location>
</feature>
<dbReference type="GO" id="GO:0005615">
    <property type="term" value="C:extracellular space"/>
    <property type="evidence" value="ECO:0007669"/>
    <property type="project" value="TreeGrafter"/>
</dbReference>
<dbReference type="EMBL" id="LAVV01007724">
    <property type="protein sequence ID" value="KNZ54991.1"/>
    <property type="molecule type" value="Genomic_DNA"/>
</dbReference>
<gene>
    <name evidence="15" type="ORF">VP01_27g11</name>
</gene>
<evidence type="ECO:0000256" key="7">
    <source>
        <dbReference type="ARBA" id="ARBA00022825"/>
    </source>
</evidence>
<dbReference type="Gene3D" id="3.40.50.200">
    <property type="entry name" value="Peptidase S8/S53 domain"/>
    <property type="match status" value="1"/>
</dbReference>
<feature type="domain" description="C5a peptidase/Subtilisin-like protease SBT2-like Fn3-like" evidence="14">
    <location>
        <begin position="656"/>
        <end position="772"/>
    </location>
</feature>
<name>A0A0L6V2K9_9BASI</name>
<evidence type="ECO:0000259" key="12">
    <source>
        <dbReference type="Pfam" id="PF00082"/>
    </source>
</evidence>
<evidence type="ECO:0000256" key="3">
    <source>
        <dbReference type="ARBA" id="ARBA00022525"/>
    </source>
</evidence>
<evidence type="ECO:0000259" key="13">
    <source>
        <dbReference type="Pfam" id="PF02225"/>
    </source>
</evidence>
<dbReference type="VEuPathDB" id="FungiDB:VP01_27g11"/>
<dbReference type="Proteomes" id="UP000037035">
    <property type="component" value="Unassembled WGS sequence"/>
</dbReference>
<dbReference type="PANTHER" id="PTHR43806">
    <property type="entry name" value="PEPTIDASE S8"/>
    <property type="match status" value="1"/>
</dbReference>
<dbReference type="InterPro" id="IPR034187">
    <property type="entry name" value="Peptidases_S8_5"/>
</dbReference>
<dbReference type="InterPro" id="IPR023828">
    <property type="entry name" value="Peptidase_S8_Ser-AS"/>
</dbReference>
<evidence type="ECO:0000256" key="5">
    <source>
        <dbReference type="ARBA" id="ARBA00022729"/>
    </source>
</evidence>
<dbReference type="GO" id="GO:0004252">
    <property type="term" value="F:serine-type endopeptidase activity"/>
    <property type="evidence" value="ECO:0007669"/>
    <property type="project" value="UniProtKB-UniRule"/>
</dbReference>
<comment type="caution">
    <text evidence="15">The sequence shown here is derived from an EMBL/GenBank/DDBJ whole genome shotgun (WGS) entry which is preliminary data.</text>
</comment>
<reference evidence="15 16" key="1">
    <citation type="submission" date="2015-08" db="EMBL/GenBank/DDBJ databases">
        <title>Next Generation Sequencing and Analysis of the Genome of Puccinia sorghi L Schw, the Causal Agent of Maize Common Rust.</title>
        <authorList>
            <person name="Rochi L."/>
            <person name="Burguener G."/>
            <person name="Darino M."/>
            <person name="Turjanski A."/>
            <person name="Kreff E."/>
            <person name="Dieguez M.J."/>
            <person name="Sacco F."/>
        </authorList>
    </citation>
    <scope>NUCLEOTIDE SEQUENCE [LARGE SCALE GENOMIC DNA]</scope>
    <source>
        <strain evidence="15 16">RO10H11247</strain>
    </source>
</reference>
<evidence type="ECO:0000256" key="9">
    <source>
        <dbReference type="PROSITE-ProRule" id="PRU01240"/>
    </source>
</evidence>
<keyword evidence="5 11" id="KW-0732">Signal</keyword>
<evidence type="ECO:0000313" key="16">
    <source>
        <dbReference type="Proteomes" id="UP000037035"/>
    </source>
</evidence>
<feature type="active site" description="Charge relay system" evidence="8 9">
    <location>
        <position position="180"/>
    </location>
</feature>
<keyword evidence="2" id="KW-0134">Cell wall</keyword>
<dbReference type="Pfam" id="PF00082">
    <property type="entry name" value="Peptidase_S8"/>
    <property type="match status" value="2"/>
</dbReference>
<dbReference type="PROSITE" id="PS00138">
    <property type="entry name" value="SUBTILASE_SER"/>
    <property type="match status" value="1"/>
</dbReference>
<dbReference type="AlphaFoldDB" id="A0A0L6V2K9"/>
<keyword evidence="6 9" id="KW-0378">Hydrolase</keyword>
<sequence>MKAHTFPWFLLCTAIALAVLPLSECRRDQAGTSYPSRFIVTLCREEVVKCFAASTRQEPSLNDFEVHLRSMNISYKILEDYTTLAPDVFYGVSLYLDRSEDVYLIQNSARVEVISGSYMCLFPILNVVNDVFPLQTFKTRLLDQPILATPETYPPHVQTNITDLHRLNILGQGVRVAIIDSGVDCAHPALGGGFGPGKKISFGLDLVGDKFNGTNDPVRSGNPCTKCGLHGTHVSGIVGADDVGYGFTGVAPKAELGMYRNANGSTFLVFGCGQESQTRDDIILAALLTAYKDGARVSIADVINLSLGGSAGWGTGAVLYDVINTLVHKKSAIIVASAGNEGQEGMFRASNPASSKNAISVGSVDASSSMIHFLRTSTGQQVPYRSAIPFPTGSYPVYFTSNSTHTQDDACTPLPPSTPDLSNYIVVIRRGTCYFETKAEQAQAKGAKMILFYWVSPRFLVSIFQALSNSSVAVIAAQDGKYLLEASQQNNALRLNFTDSLSFYDPSGTGGFMSNFSQLLTQTIILYLFASGPSYDFLSPQPAISGVGGDVVSTYPVDQGGYVRLLLHQAASSGTSMASPQIAGVAALILSARGKNFNGLLMRSRLASTGRLMRTDYGNGVLESERVCFSAIHQGGGLVNAFCAVFSNTSVSTSSIALNDSSNFQYSHTFSITNKGLQPVSYRVQHLPAGSISPFSAQSKHGRIDSKIPTPSQNYASVQIQPETFTLMPGNTQVVRARFSPPVGLDPKYLYVYSGYISLASDVTCESHNVPYYGVLGSMKDQQSEGLAFSRFHVGERLTFFHRFLPSVVIDRGPSLDVDKSGGSKYRFPHFVFSDNNRSSEVERPLVWNLKTHNHTTLLFRANFGSRYMRLDLVPYDARLSQTLNGTNAAWKSTFRGVKLLGLIPTSDSELFSRSGTHEVQELEWNATVLDKEYSKPTRIPGGRYKVLLRYVHHFALKVTGSVANEADFDTWLSPVIYLKH</sequence>
<evidence type="ECO:0000256" key="2">
    <source>
        <dbReference type="ARBA" id="ARBA00022512"/>
    </source>
</evidence>
<evidence type="ECO:0000256" key="4">
    <source>
        <dbReference type="ARBA" id="ARBA00022670"/>
    </source>
</evidence>
<feature type="signal peptide" evidence="11">
    <location>
        <begin position="1"/>
        <end position="18"/>
    </location>
</feature>
<dbReference type="Gene3D" id="3.50.30.30">
    <property type="match status" value="1"/>
</dbReference>
<dbReference type="InterPro" id="IPR050131">
    <property type="entry name" value="Peptidase_S8_subtilisin-like"/>
</dbReference>
<dbReference type="PROSITE" id="PS00136">
    <property type="entry name" value="SUBTILASE_ASP"/>
    <property type="match status" value="1"/>
</dbReference>
<dbReference type="PROSITE" id="PS51892">
    <property type="entry name" value="SUBTILASE"/>
    <property type="match status" value="1"/>
</dbReference>
<feature type="active site" description="Charge relay system" evidence="8 9">
    <location>
        <position position="576"/>
    </location>
</feature>
<dbReference type="Pfam" id="PF06280">
    <property type="entry name" value="fn3_5"/>
    <property type="match status" value="1"/>
</dbReference>
<dbReference type="PRINTS" id="PR00723">
    <property type="entry name" value="SUBTILISIN"/>
</dbReference>
<keyword evidence="7 9" id="KW-0720">Serine protease</keyword>
<dbReference type="GO" id="GO:0006508">
    <property type="term" value="P:proteolysis"/>
    <property type="evidence" value="ECO:0007669"/>
    <property type="project" value="UniProtKB-KW"/>
</dbReference>
<evidence type="ECO:0008006" key="17">
    <source>
        <dbReference type="Google" id="ProtNLM"/>
    </source>
</evidence>
<feature type="domain" description="PA" evidence="13">
    <location>
        <begin position="407"/>
        <end position="453"/>
    </location>
</feature>
<dbReference type="InterPro" id="IPR046450">
    <property type="entry name" value="PA_dom_sf"/>
</dbReference>
<dbReference type="PROSITE" id="PS00137">
    <property type="entry name" value="SUBTILASE_HIS"/>
    <property type="match status" value="1"/>
</dbReference>
<dbReference type="InterPro" id="IPR003137">
    <property type="entry name" value="PA_domain"/>
</dbReference>
<dbReference type="InterPro" id="IPR023827">
    <property type="entry name" value="Peptidase_S8_Asp-AS"/>
</dbReference>
<proteinExistence type="inferred from homology"/>
<evidence type="ECO:0000256" key="6">
    <source>
        <dbReference type="ARBA" id="ARBA00022801"/>
    </source>
</evidence>
<protein>
    <recommendedName>
        <fullName evidence="17">Peptidase S8/S53 domain-containing protein</fullName>
    </recommendedName>
</protein>
<evidence type="ECO:0000256" key="11">
    <source>
        <dbReference type="SAM" id="SignalP"/>
    </source>
</evidence>
<dbReference type="InterPro" id="IPR022398">
    <property type="entry name" value="Peptidase_S8_His-AS"/>
</dbReference>
<organism evidence="15 16">
    <name type="scientific">Puccinia sorghi</name>
    <dbReference type="NCBI Taxonomy" id="27349"/>
    <lineage>
        <taxon>Eukaryota</taxon>
        <taxon>Fungi</taxon>
        <taxon>Dikarya</taxon>
        <taxon>Basidiomycota</taxon>
        <taxon>Pucciniomycotina</taxon>
        <taxon>Pucciniomycetes</taxon>
        <taxon>Pucciniales</taxon>
        <taxon>Pucciniaceae</taxon>
        <taxon>Puccinia</taxon>
    </lineage>
</organism>
<feature type="active site" description="Charge relay system" evidence="8 9">
    <location>
        <position position="230"/>
    </location>
</feature>
<dbReference type="Pfam" id="PF02225">
    <property type="entry name" value="PA"/>
    <property type="match status" value="1"/>
</dbReference>
<accession>A0A0L6V2K9</accession>
<dbReference type="SUPFAM" id="SSF52025">
    <property type="entry name" value="PA domain"/>
    <property type="match status" value="1"/>
</dbReference>
<keyword evidence="4 9" id="KW-0645">Protease</keyword>
<dbReference type="STRING" id="27349.A0A0L6V2K9"/>
<dbReference type="GO" id="GO:0016020">
    <property type="term" value="C:membrane"/>
    <property type="evidence" value="ECO:0007669"/>
    <property type="project" value="InterPro"/>
</dbReference>
<dbReference type="InterPro" id="IPR036852">
    <property type="entry name" value="Peptidase_S8/S53_dom_sf"/>
</dbReference>
<evidence type="ECO:0000256" key="10">
    <source>
        <dbReference type="RuleBase" id="RU003355"/>
    </source>
</evidence>
<keyword evidence="3" id="KW-0964">Secreted</keyword>
<feature type="chain" id="PRO_5005568253" description="Peptidase S8/S53 domain-containing protein" evidence="11">
    <location>
        <begin position="19"/>
        <end position="981"/>
    </location>
</feature>
<dbReference type="InterPro" id="IPR015500">
    <property type="entry name" value="Peptidase_S8_subtilisin-rel"/>
</dbReference>
<feature type="domain" description="Peptidase S8/S53" evidence="12">
    <location>
        <begin position="570"/>
        <end position="603"/>
    </location>
</feature>
<evidence type="ECO:0000313" key="15">
    <source>
        <dbReference type="EMBL" id="KNZ54991.1"/>
    </source>
</evidence>
<comment type="similarity">
    <text evidence="1 9 10">Belongs to the peptidase S8 family.</text>
</comment>
<dbReference type="SUPFAM" id="SSF52743">
    <property type="entry name" value="Subtilisin-like"/>
    <property type="match status" value="1"/>
</dbReference>
<evidence type="ECO:0000256" key="8">
    <source>
        <dbReference type="PIRSR" id="PIRSR615500-1"/>
    </source>
</evidence>